<feature type="transmembrane region" description="Helical" evidence="1">
    <location>
        <begin position="66"/>
        <end position="84"/>
    </location>
</feature>
<dbReference type="NCBIfam" id="NF047511">
    <property type="entry name" value="LIC_11959_fam"/>
    <property type="match status" value="1"/>
</dbReference>
<dbReference type="RefSeq" id="WP_015678556.1">
    <property type="nucleotide sequence ID" value="NZ_AOGX02000029.1"/>
</dbReference>
<gene>
    <name evidence="2" type="ORF">LEP1GSC202_2058</name>
</gene>
<protein>
    <submittedName>
        <fullName evidence="2">Uncharacterized protein</fullName>
    </submittedName>
</protein>
<evidence type="ECO:0000313" key="2">
    <source>
        <dbReference type="EMBL" id="EOQ87903.1"/>
    </source>
</evidence>
<proteinExistence type="predicted"/>
<name>A0A5E8HAS3_9LEPT</name>
<evidence type="ECO:0000256" key="1">
    <source>
        <dbReference type="SAM" id="Phobius"/>
    </source>
</evidence>
<keyword evidence="1" id="KW-0812">Transmembrane</keyword>
<dbReference type="AlphaFoldDB" id="A0A5E8HAS3"/>
<keyword evidence="1" id="KW-1133">Transmembrane helix</keyword>
<dbReference type="EMBL" id="AOGX02000029">
    <property type="protein sequence ID" value="EOQ87903.1"/>
    <property type="molecule type" value="Genomic_DNA"/>
</dbReference>
<dbReference type="STRING" id="1249483.LEP1GSC202_2058"/>
<dbReference type="Proteomes" id="UP000013996">
    <property type="component" value="Unassembled WGS sequence"/>
</dbReference>
<evidence type="ECO:0000313" key="3">
    <source>
        <dbReference type="Proteomes" id="UP000013996"/>
    </source>
</evidence>
<accession>A0A5E8HAS3</accession>
<organism evidence="2 3">
    <name type="scientific">Leptospira yanagawae serovar Saopaulo str. Sao Paulo = ATCC 700523</name>
    <dbReference type="NCBI Taxonomy" id="1249483"/>
    <lineage>
        <taxon>Bacteria</taxon>
        <taxon>Pseudomonadati</taxon>
        <taxon>Spirochaetota</taxon>
        <taxon>Spirochaetia</taxon>
        <taxon>Leptospirales</taxon>
        <taxon>Leptospiraceae</taxon>
        <taxon>Leptospira</taxon>
    </lineage>
</organism>
<keyword evidence="1" id="KW-0472">Membrane</keyword>
<reference evidence="2 3" key="1">
    <citation type="submission" date="2013-04" db="EMBL/GenBank/DDBJ databases">
        <authorList>
            <person name="Harkins D.M."/>
            <person name="Durkin A.S."/>
            <person name="Brinkac L.M."/>
            <person name="Haft D.H."/>
            <person name="Selengut J.D."/>
            <person name="Sanka R."/>
            <person name="DePew J."/>
            <person name="Purushe J."/>
            <person name="Hartskeerl R.A."/>
            <person name="Ahmed A."/>
            <person name="van der Linden H."/>
            <person name="Goris M.G.A."/>
            <person name="Vinetz J.M."/>
            <person name="Sutton G.G."/>
            <person name="Nierman W.C."/>
            <person name="Fouts D.E."/>
        </authorList>
    </citation>
    <scope>NUCLEOTIDE SEQUENCE [LARGE SCALE GENOMIC DNA]</scope>
    <source>
        <strain evidence="2 3">Sao Paulo</strain>
    </source>
</reference>
<sequence length="228" mass="27456">MKLEKYHRRTIRKLGIGYLIGYFQFHQSRWIQNWFSQSEEENIMLIRLNGYLKQIGNMISLIKFKYLSFVFVYFICFVSITNSLQAETDSKYTGPIARSEKRILDGKLEYEKTGNFPLEWKLYFKAKQGDFVVFYDLNGDEIHFRYRRNKFDLDGEFFVKDLFIGNPYLVKGEWIGYYFYAVDERGKRSSLPTPKKLPGEKKEIIERQTIPIFQLKEYTEIRTDDLFY</sequence>
<comment type="caution">
    <text evidence="2">The sequence shown here is derived from an EMBL/GenBank/DDBJ whole genome shotgun (WGS) entry which is preliminary data.</text>
</comment>